<evidence type="ECO:0000256" key="1">
    <source>
        <dbReference type="ARBA" id="ARBA00002512"/>
    </source>
</evidence>
<comment type="subcellular location">
    <subcellularLocation>
        <location evidence="2 10">Cell membrane</location>
        <topology evidence="2 10">Multi-pass membrane protein</topology>
    </subcellularLocation>
</comment>
<name>A0A0K3CUB5_RHOTO</name>
<feature type="transmembrane region" description="Helical" evidence="10">
    <location>
        <begin position="41"/>
        <end position="61"/>
    </location>
</feature>
<gene>
    <name evidence="12" type="primary">FGENESH: predicted gene_14.237</name>
    <name evidence="13" type="ORF">AAT19DRAFT_11018</name>
    <name evidence="12" type="ORF">BN2166_0066870</name>
</gene>
<dbReference type="GO" id="GO:0032220">
    <property type="term" value="P:plasma membrane fusion involved in cytogamy"/>
    <property type="evidence" value="ECO:0007669"/>
    <property type="project" value="TreeGrafter"/>
</dbReference>
<keyword evidence="8 10" id="KW-0472">Membrane</keyword>
<feature type="compositionally biased region" description="Low complexity" evidence="11">
    <location>
        <begin position="769"/>
        <end position="779"/>
    </location>
</feature>
<feature type="compositionally biased region" description="Pro residues" evidence="11">
    <location>
        <begin position="704"/>
        <end position="717"/>
    </location>
</feature>
<feature type="region of interest" description="Disordered" evidence="11">
    <location>
        <begin position="647"/>
        <end position="667"/>
    </location>
</feature>
<reference evidence="13 15" key="2">
    <citation type="journal article" date="2018" name="Elife">
        <title>Functional genomics of lipid metabolism in the oleaginous yeast Rhodosporidium toruloides.</title>
        <authorList>
            <person name="Coradetti S.T."/>
            <person name="Pinel D."/>
            <person name="Geiselman G."/>
            <person name="Ito M."/>
            <person name="Mondo S."/>
            <person name="Reilly M.C."/>
            <person name="Cheng Y.F."/>
            <person name="Bauer S."/>
            <person name="Grigoriev I."/>
            <person name="Gladden J.M."/>
            <person name="Simmons B.A."/>
            <person name="Brem R."/>
            <person name="Arkin A.P."/>
            <person name="Skerker J.M."/>
        </authorList>
    </citation>
    <scope>NUCLEOTIDE SEQUENCE [LARGE SCALE GENOMIC DNA]</scope>
    <source>
        <strain evidence="13 15">NBRC 0880</strain>
    </source>
</reference>
<feature type="region of interest" description="Disordered" evidence="11">
    <location>
        <begin position="754"/>
        <end position="779"/>
    </location>
</feature>
<dbReference type="GO" id="GO:0005886">
    <property type="term" value="C:plasma membrane"/>
    <property type="evidence" value="ECO:0007669"/>
    <property type="project" value="UniProtKB-SubCell"/>
</dbReference>
<dbReference type="Proteomes" id="UP000199069">
    <property type="component" value="Unassembled WGS sequence"/>
</dbReference>
<evidence type="ECO:0000256" key="7">
    <source>
        <dbReference type="ARBA" id="ARBA00022989"/>
    </source>
</evidence>
<dbReference type="Proteomes" id="UP000239560">
    <property type="component" value="Unassembled WGS sequence"/>
</dbReference>
<evidence type="ECO:0000313" key="14">
    <source>
        <dbReference type="Proteomes" id="UP000199069"/>
    </source>
</evidence>
<dbReference type="AlphaFoldDB" id="A0A0K3CUB5"/>
<accession>A0A0K3CUB5</accession>
<dbReference type="OMA" id="NVFGWVN"/>
<dbReference type="InterPro" id="IPR026777">
    <property type="entry name" value="PRM1"/>
</dbReference>
<comment type="caution">
    <text evidence="10">Lacks conserved residue(s) required for the propagation of feature annotation.</text>
</comment>
<feature type="compositionally biased region" description="Basic residues" evidence="11">
    <location>
        <begin position="831"/>
        <end position="841"/>
    </location>
</feature>
<evidence type="ECO:0000256" key="9">
    <source>
        <dbReference type="ARBA" id="ARBA00023180"/>
    </source>
</evidence>
<proteinExistence type="inferred from homology"/>
<feature type="region of interest" description="Disordered" evidence="11">
    <location>
        <begin position="792"/>
        <end position="816"/>
    </location>
</feature>
<keyword evidence="14" id="KW-1185">Reference proteome</keyword>
<comment type="function">
    <text evidence="1 10">Involved in cell fusion during mating by stabilizing the plasma membrane fusion event.</text>
</comment>
<feature type="transmembrane region" description="Helical" evidence="10">
    <location>
        <begin position="302"/>
        <end position="321"/>
    </location>
</feature>
<feature type="region of interest" description="Disordered" evidence="11">
    <location>
        <begin position="692"/>
        <end position="722"/>
    </location>
</feature>
<keyword evidence="5 10" id="KW-0812">Transmembrane</keyword>
<feature type="region of interest" description="Disordered" evidence="11">
    <location>
        <begin position="831"/>
        <end position="958"/>
    </location>
</feature>
<evidence type="ECO:0000256" key="10">
    <source>
        <dbReference type="RuleBase" id="RU366035"/>
    </source>
</evidence>
<dbReference type="STRING" id="5286.A0A0K3CUB5"/>
<keyword evidence="6 10" id="KW-0184">Conjugation</keyword>
<evidence type="ECO:0000256" key="3">
    <source>
        <dbReference type="ARBA" id="ARBA00010780"/>
    </source>
</evidence>
<evidence type="ECO:0000256" key="2">
    <source>
        <dbReference type="ARBA" id="ARBA00004651"/>
    </source>
</evidence>
<keyword evidence="9" id="KW-0325">Glycoprotein</keyword>
<feature type="transmembrane region" description="Helical" evidence="10">
    <location>
        <begin position="613"/>
        <end position="635"/>
    </location>
</feature>
<evidence type="ECO:0000256" key="8">
    <source>
        <dbReference type="ARBA" id="ARBA00023136"/>
    </source>
</evidence>
<evidence type="ECO:0000256" key="5">
    <source>
        <dbReference type="ARBA" id="ARBA00022692"/>
    </source>
</evidence>
<evidence type="ECO:0000313" key="15">
    <source>
        <dbReference type="Proteomes" id="UP000239560"/>
    </source>
</evidence>
<feature type="transmembrane region" description="Helical" evidence="10">
    <location>
        <begin position="415"/>
        <end position="436"/>
    </location>
</feature>
<dbReference type="EMBL" id="LCTV02000014">
    <property type="protein sequence ID" value="PRQ70861.1"/>
    <property type="molecule type" value="Genomic_DNA"/>
</dbReference>
<dbReference type="GO" id="GO:0043332">
    <property type="term" value="C:mating projection tip"/>
    <property type="evidence" value="ECO:0007669"/>
    <property type="project" value="UniProtKB-UniRule"/>
</dbReference>
<dbReference type="EMBL" id="CWKI01000014">
    <property type="protein sequence ID" value="CTR10826.1"/>
    <property type="molecule type" value="Genomic_DNA"/>
</dbReference>
<feature type="compositionally biased region" description="Acidic residues" evidence="11">
    <location>
        <begin position="879"/>
        <end position="889"/>
    </location>
</feature>
<reference evidence="12 14" key="1">
    <citation type="submission" date="2015-07" db="EMBL/GenBank/DDBJ databases">
        <authorList>
            <person name="Cajimat M.N.B."/>
            <person name="Milazzo M.L."/>
            <person name="Fulhorst C.F."/>
        </authorList>
    </citation>
    <scope>NUCLEOTIDE SEQUENCE [LARGE SCALE GENOMIC DNA]</scope>
    <source>
        <strain evidence="12">Single colony</strain>
    </source>
</reference>
<evidence type="ECO:0000313" key="13">
    <source>
        <dbReference type="EMBL" id="PRQ70861.1"/>
    </source>
</evidence>
<sequence length="958" mass="104310">MTTYSPSYSIHLPPSYPLRPVLRPFLGPRAHISLSWLSQEFLALILLLIALAFLLASLPALTRDAKASLLSACTGVEGAASVAVSLPHYIADGVNELNVRTVNAVTHGLGEVLDLMLQALEAIVLFIIDTYRSLYLCLLDLAVHGSITVLVKGIEEAQGFVTDAISGVRTAIQASIGGIETALNKTVGLIDKIPGVDISLPSLDVPELSALENVTLPDTLVNALTSLNSSIPTLSEFRSTLDDLISKPIESLRANINGTLSNSTIDVELLPIPPKQTVELCTDLDTSWIDDVGTDLGKFVKVAIGLVVLVMALFIIANALWEKWRYRVFLGGVEAAREAWLNDLLSAASSVAPEAKSQTAHETLSTTNLLSFLNASSHPTLFRHVSRLASLLRLSSSSSRANLIWFLSYIAHPPAWAFLALGLVGLIVVQIQLAILDGPIRRMVRRRAEDGAGQFSSSVMGALNEKMRDASESWANGTNKVILGLQDDVNNNLFGWVNDTTTSLNSTMNGFYSEITDTITKIFNGTVLEDPALNLIYCLLGSKVDSISTALTWLHNHAHLSLPTVSPSALLLSQNRTDDLTATLTNPNSSISAPSIAEKMVNAYERNLEQQRLGFIVAIGVWVLVVLMGLFGAWWRARGALWWANRRGGSRGGKDEPNEKVEPFGQDEEKSAFFKPLHLRSMSSFGRRGAPYGASTSSLDLHTPPAPTTAPPPPPPSFAEKPFFSPAEQLAVPPRGVSPSARSWASLIDYFKQTPDQHDQPASNPYNDPSAPSTRSPPRTLALPALSALRLPRVTPPSLPSKRDGSKLKPLISRPRPISAFRNLRDSHLARKREKLGRRRRSDLVPLRNESGANERRYRFGKGAQAAGRRRHLRRVTDEVDGDEGWEELPDLHESPPNPFADTHAAPFYPPPPSLPQSASPPGRCTPPLNSRQPISYIPSPRPTNPFSTPFDDPRDRP</sequence>
<organism evidence="12 14">
    <name type="scientific">Rhodotorula toruloides</name>
    <name type="common">Yeast</name>
    <name type="synonym">Rhodosporidium toruloides</name>
    <dbReference type="NCBI Taxonomy" id="5286"/>
    <lineage>
        <taxon>Eukaryota</taxon>
        <taxon>Fungi</taxon>
        <taxon>Dikarya</taxon>
        <taxon>Basidiomycota</taxon>
        <taxon>Pucciniomycotina</taxon>
        <taxon>Microbotryomycetes</taxon>
        <taxon>Sporidiobolales</taxon>
        <taxon>Sporidiobolaceae</taxon>
        <taxon>Rhodotorula</taxon>
    </lineage>
</organism>
<protein>
    <recommendedName>
        <fullName evidence="10">Plasma membrane fusion protein PRM1</fullName>
    </recommendedName>
</protein>
<evidence type="ECO:0000256" key="11">
    <source>
        <dbReference type="SAM" id="MobiDB-lite"/>
    </source>
</evidence>
<evidence type="ECO:0000256" key="4">
    <source>
        <dbReference type="ARBA" id="ARBA00022475"/>
    </source>
</evidence>
<dbReference type="OrthoDB" id="10248838at2759"/>
<evidence type="ECO:0000313" key="12">
    <source>
        <dbReference type="EMBL" id="CTR10826.1"/>
    </source>
</evidence>
<dbReference type="PANTHER" id="PTHR31030">
    <property type="entry name" value="PLASMA MEMBRANE FUSION PROTEIN PRM1"/>
    <property type="match status" value="1"/>
</dbReference>
<keyword evidence="4 10" id="KW-1003">Cell membrane</keyword>
<evidence type="ECO:0000256" key="6">
    <source>
        <dbReference type="ARBA" id="ARBA00022971"/>
    </source>
</evidence>
<keyword evidence="7 10" id="KW-1133">Transmembrane helix</keyword>
<comment type="similarity">
    <text evidence="3 10">Belongs to the PRM1 family.</text>
</comment>
<feature type="compositionally biased region" description="Basic and acidic residues" evidence="11">
    <location>
        <begin position="652"/>
        <end position="667"/>
    </location>
</feature>
<dbReference type="PANTHER" id="PTHR31030:SF1">
    <property type="entry name" value="PLASMA MEMBRANE FUSION PROTEIN PRM1"/>
    <property type="match status" value="1"/>
</dbReference>